<feature type="compositionally biased region" description="Basic and acidic residues" evidence="1">
    <location>
        <begin position="85"/>
        <end position="95"/>
    </location>
</feature>
<reference evidence="2" key="1">
    <citation type="submission" date="2020-03" db="EMBL/GenBank/DDBJ databases">
        <authorList>
            <person name="Weist P."/>
        </authorList>
    </citation>
    <scope>NUCLEOTIDE SEQUENCE</scope>
</reference>
<dbReference type="Proteomes" id="UP001153269">
    <property type="component" value="Unassembled WGS sequence"/>
</dbReference>
<name>A0A9N7TUK7_PLEPL</name>
<feature type="region of interest" description="Disordered" evidence="1">
    <location>
        <begin position="116"/>
        <end position="136"/>
    </location>
</feature>
<evidence type="ECO:0000313" key="2">
    <source>
        <dbReference type="EMBL" id="CAB1418808.1"/>
    </source>
</evidence>
<evidence type="ECO:0000256" key="1">
    <source>
        <dbReference type="SAM" id="MobiDB-lite"/>
    </source>
</evidence>
<gene>
    <name evidence="2" type="ORF">PLEPLA_LOCUS6634</name>
</gene>
<keyword evidence="3" id="KW-1185">Reference proteome</keyword>
<accession>A0A9N7TUK7</accession>
<feature type="compositionally biased region" description="Pro residues" evidence="1">
    <location>
        <begin position="120"/>
        <end position="133"/>
    </location>
</feature>
<sequence>MIRSIRYFAVGINSGLLQLLDLWDLAHQNRLIRSLDSTQSHATRTKTEGRKRGDSGERRNRRGNFNRVRNNHSSSGLGGAQDRPGQQRRDGRGSRDPTGVDVYNTKTALALLQGQFARKSPPPPPPPPPPPTPLLCSSAREIQAGFGSRPRLFPNTPRRCLVTCPAANISPPKPGDVAIPLSNLCSALSPACTLPHHTASACDGLLDRRTGDWRASEAVHHPVVDAIGPPTLNVKFRAHHFPVWFSDRCFTRSCHVPQSGVSQSDDGGQGTRSPCNNGAMGRAAASWIQECGRMQVSPLEDRKTQRGEKGSSIT</sequence>
<dbReference type="EMBL" id="CADEAL010000341">
    <property type="protein sequence ID" value="CAB1418808.1"/>
    <property type="molecule type" value="Genomic_DNA"/>
</dbReference>
<feature type="region of interest" description="Disordered" evidence="1">
    <location>
        <begin position="37"/>
        <end position="102"/>
    </location>
</feature>
<dbReference type="AlphaFoldDB" id="A0A9N7TUK7"/>
<comment type="caution">
    <text evidence="2">The sequence shown here is derived from an EMBL/GenBank/DDBJ whole genome shotgun (WGS) entry which is preliminary data.</text>
</comment>
<proteinExistence type="predicted"/>
<feature type="region of interest" description="Disordered" evidence="1">
    <location>
        <begin position="295"/>
        <end position="314"/>
    </location>
</feature>
<feature type="compositionally biased region" description="Basic and acidic residues" evidence="1">
    <location>
        <begin position="45"/>
        <end position="58"/>
    </location>
</feature>
<evidence type="ECO:0000313" key="3">
    <source>
        <dbReference type="Proteomes" id="UP001153269"/>
    </source>
</evidence>
<organism evidence="2 3">
    <name type="scientific">Pleuronectes platessa</name>
    <name type="common">European plaice</name>
    <dbReference type="NCBI Taxonomy" id="8262"/>
    <lineage>
        <taxon>Eukaryota</taxon>
        <taxon>Metazoa</taxon>
        <taxon>Chordata</taxon>
        <taxon>Craniata</taxon>
        <taxon>Vertebrata</taxon>
        <taxon>Euteleostomi</taxon>
        <taxon>Actinopterygii</taxon>
        <taxon>Neopterygii</taxon>
        <taxon>Teleostei</taxon>
        <taxon>Neoteleostei</taxon>
        <taxon>Acanthomorphata</taxon>
        <taxon>Carangaria</taxon>
        <taxon>Pleuronectiformes</taxon>
        <taxon>Pleuronectoidei</taxon>
        <taxon>Pleuronectidae</taxon>
        <taxon>Pleuronectes</taxon>
    </lineage>
</organism>
<protein>
    <submittedName>
        <fullName evidence="2">Uncharacterized protein</fullName>
    </submittedName>
</protein>
<feature type="region of interest" description="Disordered" evidence="1">
    <location>
        <begin position="258"/>
        <end position="278"/>
    </location>
</feature>
<feature type="compositionally biased region" description="Basic and acidic residues" evidence="1">
    <location>
        <begin position="299"/>
        <end position="314"/>
    </location>
</feature>